<name>A0ABX7E525_9BACI</name>
<organism evidence="2 3">
    <name type="scientific">Heyndrickxia vini</name>
    <dbReference type="NCBI Taxonomy" id="1476025"/>
    <lineage>
        <taxon>Bacteria</taxon>
        <taxon>Bacillati</taxon>
        <taxon>Bacillota</taxon>
        <taxon>Bacilli</taxon>
        <taxon>Bacillales</taxon>
        <taxon>Bacillaceae</taxon>
        <taxon>Heyndrickxia</taxon>
    </lineage>
</organism>
<reference evidence="2 3" key="1">
    <citation type="submission" date="2020-11" db="EMBL/GenBank/DDBJ databases">
        <title>Taxonomic evaluation of the Bacillus sporothermodurans group of bacteria based on whole genome sequences.</title>
        <authorList>
            <person name="Fiedler G."/>
            <person name="Herbstmann A.-D."/>
            <person name="Doll E."/>
            <person name="Wenning M."/>
            <person name="Brinks E."/>
            <person name="Kabisch J."/>
            <person name="Breitenwieser F."/>
            <person name="Lappann M."/>
            <person name="Boehnlein C."/>
            <person name="Franz C."/>
        </authorList>
    </citation>
    <scope>NUCLEOTIDE SEQUENCE [LARGE SCALE GENOMIC DNA]</scope>
    <source>
        <strain evidence="2 3">JCM 19841</strain>
    </source>
</reference>
<evidence type="ECO:0000313" key="3">
    <source>
        <dbReference type="Proteomes" id="UP000595691"/>
    </source>
</evidence>
<proteinExistence type="predicted"/>
<dbReference type="InterPro" id="IPR011528">
    <property type="entry name" value="NERD"/>
</dbReference>
<evidence type="ECO:0000313" key="2">
    <source>
        <dbReference type="EMBL" id="QQZ10345.1"/>
    </source>
</evidence>
<keyword evidence="3" id="KW-1185">Reference proteome</keyword>
<protein>
    <submittedName>
        <fullName evidence="2">NERD domain-containing protein</fullName>
    </submittedName>
</protein>
<dbReference type="Pfam" id="PF08378">
    <property type="entry name" value="NERD"/>
    <property type="match status" value="1"/>
</dbReference>
<dbReference type="RefSeq" id="WP_202779287.1">
    <property type="nucleotide sequence ID" value="NZ_CP065425.1"/>
</dbReference>
<dbReference type="EMBL" id="CP065425">
    <property type="protein sequence ID" value="QQZ10345.1"/>
    <property type="molecule type" value="Genomic_DNA"/>
</dbReference>
<feature type="domain" description="NERD" evidence="1">
    <location>
        <begin position="1"/>
        <end position="99"/>
    </location>
</feature>
<dbReference type="Proteomes" id="UP000595691">
    <property type="component" value="Chromosome"/>
</dbReference>
<evidence type="ECO:0000259" key="1">
    <source>
        <dbReference type="PROSITE" id="PS50965"/>
    </source>
</evidence>
<gene>
    <name evidence="2" type="ORF">I5776_05200</name>
</gene>
<accession>A0ABX7E525</accession>
<sequence length="196" mass="23488">MESITIESLLLNDLLFEHNNTYFQIDSLLILQEIIHLFEVKNYEHDYYIEKEKWYTFTGKEIKNPLLQLNRNASLLRRILHDLGIYLPIKEHLVFVNPDFYLYQVPINLPIIFPSQIERFIININKKPSNLTNHHTKIANQLLSLHLSESPFMRLPNYSFEQLKKGIICCKCRSFIDHYEKYFLLHSPVLMTKFVF</sequence>
<dbReference type="PROSITE" id="PS50965">
    <property type="entry name" value="NERD"/>
    <property type="match status" value="1"/>
</dbReference>